<name>A0AAW5JYE6_BIFAD</name>
<dbReference type="AlphaFoldDB" id="A0AAW5JYE6"/>
<sequence>MENEEKECPACARCEVSLSDYPNWCRCNSSALRDCVNRLNNYDAGIVFGMHFGDPDFVLEGDPNPAKENILFFKADKKYVYLESLTMGDENAPKEHIPIVRMCKPCVAFMGEYFWSKYLPKEFWEGYEQAVLHTLKRLVDDPSVESDADLIKYAREIVHGDMLIDW</sequence>
<comment type="caution">
    <text evidence="1">The sequence shown here is derived from an EMBL/GenBank/DDBJ whole genome shotgun (WGS) entry which is preliminary data.</text>
</comment>
<evidence type="ECO:0000313" key="1">
    <source>
        <dbReference type="EMBL" id="MCQ4793712.1"/>
    </source>
</evidence>
<dbReference type="Proteomes" id="UP001206013">
    <property type="component" value="Unassembled WGS sequence"/>
</dbReference>
<protein>
    <submittedName>
        <fullName evidence="1">Uncharacterized protein</fullName>
    </submittedName>
</protein>
<dbReference type="RefSeq" id="WP_256134711.1">
    <property type="nucleotide sequence ID" value="NZ_JANFYM010000012.1"/>
</dbReference>
<accession>A0AAW5JYE6</accession>
<proteinExistence type="predicted"/>
<evidence type="ECO:0000313" key="2">
    <source>
        <dbReference type="Proteomes" id="UP001206013"/>
    </source>
</evidence>
<reference evidence="1" key="1">
    <citation type="submission" date="2022-06" db="EMBL/GenBank/DDBJ databases">
        <title>Isolation of gut microbiota from human fecal samples.</title>
        <authorList>
            <person name="Pamer E.G."/>
            <person name="Barat B."/>
            <person name="Waligurski E."/>
            <person name="Medina S."/>
            <person name="Paddock L."/>
            <person name="Mostad J."/>
        </authorList>
    </citation>
    <scope>NUCLEOTIDE SEQUENCE</scope>
    <source>
        <strain evidence="1">SL.1.01</strain>
    </source>
</reference>
<gene>
    <name evidence="1" type="ORF">NE692_09635</name>
</gene>
<organism evidence="1 2">
    <name type="scientific">Bifidobacterium adolescentis</name>
    <dbReference type="NCBI Taxonomy" id="1680"/>
    <lineage>
        <taxon>Bacteria</taxon>
        <taxon>Bacillati</taxon>
        <taxon>Actinomycetota</taxon>
        <taxon>Actinomycetes</taxon>
        <taxon>Bifidobacteriales</taxon>
        <taxon>Bifidobacteriaceae</taxon>
        <taxon>Bifidobacterium</taxon>
    </lineage>
</organism>
<dbReference type="EMBL" id="JANFYM010000012">
    <property type="protein sequence ID" value="MCQ4793712.1"/>
    <property type="molecule type" value="Genomic_DNA"/>
</dbReference>